<evidence type="ECO:0000256" key="1">
    <source>
        <dbReference type="SAM" id="MobiDB-lite"/>
    </source>
</evidence>
<evidence type="ECO:0000313" key="3">
    <source>
        <dbReference type="Proteomes" id="UP001055439"/>
    </source>
</evidence>
<sequence>MGGGTANLPPAFASSSDEELAVPFPLPQGSCPSP</sequence>
<dbReference type="Proteomes" id="UP001055439">
    <property type="component" value="Chromosome 3"/>
</dbReference>
<proteinExistence type="predicted"/>
<organism evidence="2 3">
    <name type="scientific">Musa troglodytarum</name>
    <name type="common">fe'i banana</name>
    <dbReference type="NCBI Taxonomy" id="320322"/>
    <lineage>
        <taxon>Eukaryota</taxon>
        <taxon>Viridiplantae</taxon>
        <taxon>Streptophyta</taxon>
        <taxon>Embryophyta</taxon>
        <taxon>Tracheophyta</taxon>
        <taxon>Spermatophyta</taxon>
        <taxon>Magnoliopsida</taxon>
        <taxon>Liliopsida</taxon>
        <taxon>Zingiberales</taxon>
        <taxon>Musaceae</taxon>
        <taxon>Musa</taxon>
    </lineage>
</organism>
<keyword evidence="3" id="KW-1185">Reference proteome</keyword>
<evidence type="ECO:0000313" key="2">
    <source>
        <dbReference type="EMBL" id="URD93197.1"/>
    </source>
</evidence>
<protein>
    <submittedName>
        <fullName evidence="2">Uncharacterized protein</fullName>
    </submittedName>
</protein>
<gene>
    <name evidence="2" type="ORF">MUK42_32976</name>
</gene>
<dbReference type="AlphaFoldDB" id="A0A9E7JT25"/>
<reference evidence="2" key="1">
    <citation type="submission" date="2022-05" db="EMBL/GenBank/DDBJ databases">
        <title>The Musa troglodytarum L. genome provides insights into the mechanism of non-climacteric behaviour and enrichment of carotenoids.</title>
        <authorList>
            <person name="Wang J."/>
        </authorList>
    </citation>
    <scope>NUCLEOTIDE SEQUENCE</scope>
    <source>
        <tissue evidence="2">Leaf</tissue>
    </source>
</reference>
<dbReference type="EMBL" id="CP097505">
    <property type="protein sequence ID" value="URD93197.1"/>
    <property type="molecule type" value="Genomic_DNA"/>
</dbReference>
<accession>A0A9E7JT25</accession>
<feature type="region of interest" description="Disordered" evidence="1">
    <location>
        <begin position="1"/>
        <end position="34"/>
    </location>
</feature>
<name>A0A9E7JT25_9LILI</name>